<evidence type="ECO:0000313" key="2">
    <source>
        <dbReference type="Proteomes" id="UP001500325"/>
    </source>
</evidence>
<evidence type="ECO:0000313" key="1">
    <source>
        <dbReference type="EMBL" id="GAA4704093.1"/>
    </source>
</evidence>
<dbReference type="EMBL" id="BAABIC010000019">
    <property type="protein sequence ID" value="GAA4704093.1"/>
    <property type="molecule type" value="Genomic_DNA"/>
</dbReference>
<accession>A0ABP8XAC7</accession>
<keyword evidence="2" id="KW-1185">Reference proteome</keyword>
<sequence length="149" mass="15824">MSDPDATAAELVAAFPELRAPREVVDAAKGLLTWRTIDSELAALTFDSLLDDEQAAVRSGHGPRALAFESEDLEIEIEVLPSADRRRLVGRLAPPTPADVDVVVGDRTVTVPADELGRFAVDLPEARVPVALAVRVPGSDPVRTAPLAI</sequence>
<gene>
    <name evidence="1" type="ORF">GCM10023215_49660</name>
</gene>
<protein>
    <submittedName>
        <fullName evidence="1">Uncharacterized protein</fullName>
    </submittedName>
</protein>
<comment type="caution">
    <text evidence="1">The sequence shown here is derived from an EMBL/GenBank/DDBJ whole genome shotgun (WGS) entry which is preliminary data.</text>
</comment>
<name>A0ABP8XAC7_9PSEU</name>
<proteinExistence type="predicted"/>
<reference evidence="2" key="1">
    <citation type="journal article" date="2019" name="Int. J. Syst. Evol. Microbiol.">
        <title>The Global Catalogue of Microorganisms (GCM) 10K type strain sequencing project: providing services to taxonomists for standard genome sequencing and annotation.</title>
        <authorList>
            <consortium name="The Broad Institute Genomics Platform"/>
            <consortium name="The Broad Institute Genome Sequencing Center for Infectious Disease"/>
            <person name="Wu L."/>
            <person name="Ma J."/>
        </authorList>
    </citation>
    <scope>NUCLEOTIDE SEQUENCE [LARGE SCALE GENOMIC DNA]</scope>
    <source>
        <strain evidence="2">JCM 18055</strain>
    </source>
</reference>
<dbReference type="Proteomes" id="UP001500325">
    <property type="component" value="Unassembled WGS sequence"/>
</dbReference>
<dbReference type="RefSeq" id="WP_345383153.1">
    <property type="nucleotide sequence ID" value="NZ_BAABIC010000019.1"/>
</dbReference>
<organism evidence="1 2">
    <name type="scientific">Pseudonocardia yuanmonensis</name>
    <dbReference type="NCBI Taxonomy" id="1095914"/>
    <lineage>
        <taxon>Bacteria</taxon>
        <taxon>Bacillati</taxon>
        <taxon>Actinomycetota</taxon>
        <taxon>Actinomycetes</taxon>
        <taxon>Pseudonocardiales</taxon>
        <taxon>Pseudonocardiaceae</taxon>
        <taxon>Pseudonocardia</taxon>
    </lineage>
</organism>